<dbReference type="EMBL" id="QRDZ01000006">
    <property type="protein sequence ID" value="RED84334.1"/>
    <property type="molecule type" value="Genomic_DNA"/>
</dbReference>
<dbReference type="OrthoDB" id="8582979at2"/>
<keyword evidence="1" id="KW-1133">Transmembrane helix</keyword>
<feature type="transmembrane region" description="Helical" evidence="1">
    <location>
        <begin position="55"/>
        <end position="76"/>
    </location>
</feature>
<dbReference type="Proteomes" id="UP000256977">
    <property type="component" value="Unassembled WGS sequence"/>
</dbReference>
<proteinExistence type="predicted"/>
<dbReference type="PANTHER" id="PTHR36832">
    <property type="entry name" value="SLR1174 PROTEIN-RELATED"/>
    <property type="match status" value="1"/>
</dbReference>
<feature type="transmembrane region" description="Helical" evidence="1">
    <location>
        <begin position="116"/>
        <end position="134"/>
    </location>
</feature>
<evidence type="ECO:0000256" key="1">
    <source>
        <dbReference type="SAM" id="Phobius"/>
    </source>
</evidence>
<feature type="transmembrane region" description="Helical" evidence="1">
    <location>
        <begin position="233"/>
        <end position="251"/>
    </location>
</feature>
<name>A0A3D9KCS2_9BACL</name>
<gene>
    <name evidence="2" type="ORF">DFP98_106209</name>
</gene>
<keyword evidence="1" id="KW-0812">Transmembrane</keyword>
<sequence>MRAFYSVFRLKLATGFQYRSAALAGIATQFFWGFIIIMVYQAFYSQPLADPPISLTQVVTYIWLQQAFLAFIALWFRDNELFQLITTGNIAYELCRPSGLYGLWYAKLLAQRLSNAALRCFPILTVALLLPSPYRLTLPHDTTTALLFLIVLVLGLLILVAVSMLIYISTFITMSPAGSLLMFGVAGEFLAGMIVPVPLMPSWLQTIVYALPFRLAADFPFRVYSGHIPPAEALATIPVQLLWLTALLMIGKFAMGKALRRVVVQGG</sequence>
<dbReference type="AlphaFoldDB" id="A0A3D9KCS2"/>
<dbReference type="PANTHER" id="PTHR36832:SF2">
    <property type="entry name" value="INTEGRAL MEMBRANE PROTEIN"/>
    <property type="match status" value="1"/>
</dbReference>
<feature type="transmembrane region" description="Helical" evidence="1">
    <location>
        <begin position="146"/>
        <end position="168"/>
    </location>
</feature>
<feature type="transmembrane region" description="Helical" evidence="1">
    <location>
        <begin position="180"/>
        <end position="199"/>
    </location>
</feature>
<evidence type="ECO:0000313" key="2">
    <source>
        <dbReference type="EMBL" id="RED84334.1"/>
    </source>
</evidence>
<accession>A0A3D9KCS2</accession>
<organism evidence="2 3">
    <name type="scientific">Cohnella phaseoli</name>
    <dbReference type="NCBI Taxonomy" id="456490"/>
    <lineage>
        <taxon>Bacteria</taxon>
        <taxon>Bacillati</taxon>
        <taxon>Bacillota</taxon>
        <taxon>Bacilli</taxon>
        <taxon>Bacillales</taxon>
        <taxon>Paenibacillaceae</taxon>
        <taxon>Cohnella</taxon>
    </lineage>
</organism>
<feature type="transmembrane region" description="Helical" evidence="1">
    <location>
        <begin position="21"/>
        <end position="43"/>
    </location>
</feature>
<protein>
    <submittedName>
        <fullName evidence="2">ABC-2 type transport system permease protein</fullName>
    </submittedName>
</protein>
<dbReference type="RefSeq" id="WP_116060483.1">
    <property type="nucleotide sequence ID" value="NZ_QRDZ01000006.1"/>
</dbReference>
<keyword evidence="3" id="KW-1185">Reference proteome</keyword>
<evidence type="ECO:0000313" key="3">
    <source>
        <dbReference type="Proteomes" id="UP000256977"/>
    </source>
</evidence>
<reference evidence="2 3" key="1">
    <citation type="submission" date="2018-07" db="EMBL/GenBank/DDBJ databases">
        <title>Genomic Encyclopedia of Type Strains, Phase III (KMG-III): the genomes of soil and plant-associated and newly described type strains.</title>
        <authorList>
            <person name="Whitman W."/>
        </authorList>
    </citation>
    <scope>NUCLEOTIDE SEQUENCE [LARGE SCALE GENOMIC DNA]</scope>
    <source>
        <strain evidence="2 3">CECT 7287</strain>
    </source>
</reference>
<keyword evidence="1" id="KW-0472">Membrane</keyword>
<comment type="caution">
    <text evidence="2">The sequence shown here is derived from an EMBL/GenBank/DDBJ whole genome shotgun (WGS) entry which is preliminary data.</text>
</comment>